<keyword evidence="5" id="KW-1185">Reference proteome</keyword>
<reference evidence="4" key="1">
    <citation type="submission" date="2023-03" db="EMBL/GenBank/DDBJ databases">
        <title>Massive genome expansion in bonnet fungi (Mycena s.s.) driven by repeated elements and novel gene families across ecological guilds.</title>
        <authorList>
            <consortium name="Lawrence Berkeley National Laboratory"/>
            <person name="Harder C.B."/>
            <person name="Miyauchi S."/>
            <person name="Viragh M."/>
            <person name="Kuo A."/>
            <person name="Thoen E."/>
            <person name="Andreopoulos B."/>
            <person name="Lu D."/>
            <person name="Skrede I."/>
            <person name="Drula E."/>
            <person name="Henrissat B."/>
            <person name="Morin E."/>
            <person name="Kohler A."/>
            <person name="Barry K."/>
            <person name="LaButti K."/>
            <person name="Morin E."/>
            <person name="Salamov A."/>
            <person name="Lipzen A."/>
            <person name="Mereny Z."/>
            <person name="Hegedus B."/>
            <person name="Baldrian P."/>
            <person name="Stursova M."/>
            <person name="Weitz H."/>
            <person name="Taylor A."/>
            <person name="Grigoriev I.V."/>
            <person name="Nagy L.G."/>
            <person name="Martin F."/>
            <person name="Kauserud H."/>
        </authorList>
    </citation>
    <scope>NUCLEOTIDE SEQUENCE</scope>
    <source>
        <strain evidence="4">9284</strain>
    </source>
</reference>
<dbReference type="AlphaFoldDB" id="A0AAD7C7F3"/>
<dbReference type="SUPFAM" id="SSF48452">
    <property type="entry name" value="TPR-like"/>
    <property type="match status" value="3"/>
</dbReference>
<dbReference type="PANTHER" id="PTHR33840">
    <property type="match status" value="1"/>
</dbReference>
<gene>
    <name evidence="4" type="ORF">FB45DRAFT_354053</name>
</gene>
<dbReference type="InterPro" id="IPR019734">
    <property type="entry name" value="TPR_rpt"/>
</dbReference>
<evidence type="ECO:0008006" key="6">
    <source>
        <dbReference type="Google" id="ProtNLM"/>
    </source>
</evidence>
<evidence type="ECO:0000256" key="1">
    <source>
        <dbReference type="SAM" id="MobiDB-lite"/>
    </source>
</evidence>
<dbReference type="Pfam" id="PF13374">
    <property type="entry name" value="TPR_10"/>
    <property type="match status" value="2"/>
</dbReference>
<dbReference type="Pfam" id="PF09994">
    <property type="entry name" value="T6SS_Tle1-like_cat"/>
    <property type="match status" value="1"/>
</dbReference>
<evidence type="ECO:0000259" key="3">
    <source>
        <dbReference type="Pfam" id="PF12862"/>
    </source>
</evidence>
<dbReference type="Pfam" id="PF12862">
    <property type="entry name" value="ANAPC5"/>
    <property type="match status" value="1"/>
</dbReference>
<evidence type="ECO:0000313" key="5">
    <source>
        <dbReference type="Proteomes" id="UP001221142"/>
    </source>
</evidence>
<dbReference type="InterPro" id="IPR026000">
    <property type="entry name" value="Apc5_dom"/>
</dbReference>
<dbReference type="PANTHER" id="PTHR33840:SF2">
    <property type="entry name" value="TLE1 PHOSPHOLIPASE DOMAIN-CONTAINING PROTEIN"/>
    <property type="match status" value="1"/>
</dbReference>
<evidence type="ECO:0000259" key="2">
    <source>
        <dbReference type="Pfam" id="PF09994"/>
    </source>
</evidence>
<dbReference type="InterPro" id="IPR011990">
    <property type="entry name" value="TPR-like_helical_dom_sf"/>
</dbReference>
<feature type="domain" description="Anaphase-promoting complex subunit 5" evidence="3">
    <location>
        <begin position="873"/>
        <end position="913"/>
    </location>
</feature>
<comment type="caution">
    <text evidence="4">The sequence shown here is derived from an EMBL/GenBank/DDBJ whole genome shotgun (WGS) entry which is preliminary data.</text>
</comment>
<evidence type="ECO:0000313" key="4">
    <source>
        <dbReference type="EMBL" id="KAJ7641243.1"/>
    </source>
</evidence>
<dbReference type="InterPro" id="IPR018712">
    <property type="entry name" value="Tle1-like_cat"/>
</dbReference>
<name>A0AAD7C7F3_9AGAR</name>
<dbReference type="Gene3D" id="1.25.40.10">
    <property type="entry name" value="Tetratricopeptide repeat domain"/>
    <property type="match status" value="3"/>
</dbReference>
<proteinExistence type="predicted"/>
<feature type="domain" description="T6SS Phospholipase effector Tle1-like catalytic" evidence="2">
    <location>
        <begin position="67"/>
        <end position="369"/>
    </location>
</feature>
<feature type="region of interest" description="Disordered" evidence="1">
    <location>
        <begin position="1"/>
        <end position="24"/>
    </location>
</feature>
<sequence length="1077" mass="120665">MPRKQSIHAPYDAPSEPDDTDSHRDATHPVRRCRCECVRMCDCRCTCVDHCLCVRPCEGSCGSRTARNLVVSIDGTSNQFGDNNTNVVELHGRMLVDASAEQLTYYNCGVGTYVPRRSKTLKYWRQRFDHIVDLAIAWNFETIVIKAYRWLCNEYRPGDKIFLFGFSRGAYQIRTLAGMVEKVGLVNAGNQELIPFAYEIYSQRLKGKENDEAPIMAPKFKETFSRDVKVHFAGAWDTVSSVGVLRQKPLPLTSSAEHICIFRHALALDERRVKFLPEYADGGSSHVFDPNGLGRKASMMVGNRSRSSGTKDSWLSDVSTQKSVKFEVPRVAKDTKEVWFAGSHSDIGGGLKNNLDLNLSSVPLLWMENEASAAGLRLRPRKSGGAWNWNDLRNDKTYESLTPAWWPLEFFSISRRSFKNAQDLTRVPHLGSGRIIAPCQRIHASVAFKKSEYHPRAKFRDPPGIPWGSFVGKDIDNGDFRWADEWKHLLELDLFDTAFTLEAIEKLKSLWDSDSRGVENNPKEERYWINRLSFIAHSGELAAHYIPTLVRECAVTEAELSSAVSFFRKLAEKRPRSFDADLAELLERRARVLDSLQRADEALKYCDEALTIRRKLLSGTRLRVTARKREKLAICLELVSTYHRALDRTETAMEATKESIFLRRDLADEYSDESHGDLQRSLNVISFLRCLKLLSDDLRALDRLPEALPVAQERVQVSRELAASEPEAFNATLGQSLCHLSFVFRDLGRYEDSCSAVGEAAELQSGLATGDRAMQADLATSLHHMAFSLRDVAQFAESLDAAQNAVGIRRTLAVSAKSDKANALVAHSLNGLSLALKALGRNEDAVASVQEAVSIQRRLIEKDDAKFKPGLPALLNTLSYHLYAIGQPENALTAIDEAITMQQQLNDTSTVNYNPNILDTRANVLCTLGRYEDALHTISEAQNANNCKEPTSEPAIYIRERSAVYLATRAKCLSGLGRHNEAFAASTDSVLVYRQIAGQAPYVISEVFSESVDSILGCLKEDEEEMNLMKEVVVLCRVLNKHCPGRFGGTFTVGSWSKPSTRLRTARCRTCPRHART</sequence>
<dbReference type="Proteomes" id="UP001221142">
    <property type="component" value="Unassembled WGS sequence"/>
</dbReference>
<accession>A0AAD7C7F3</accession>
<dbReference type="EMBL" id="JARKIF010000004">
    <property type="protein sequence ID" value="KAJ7641243.1"/>
    <property type="molecule type" value="Genomic_DNA"/>
</dbReference>
<protein>
    <recommendedName>
        <fullName evidence="6">DUF2235 domain-containing protein</fullName>
    </recommendedName>
</protein>
<organism evidence="4 5">
    <name type="scientific">Roridomyces roridus</name>
    <dbReference type="NCBI Taxonomy" id="1738132"/>
    <lineage>
        <taxon>Eukaryota</taxon>
        <taxon>Fungi</taxon>
        <taxon>Dikarya</taxon>
        <taxon>Basidiomycota</taxon>
        <taxon>Agaricomycotina</taxon>
        <taxon>Agaricomycetes</taxon>
        <taxon>Agaricomycetidae</taxon>
        <taxon>Agaricales</taxon>
        <taxon>Marasmiineae</taxon>
        <taxon>Mycenaceae</taxon>
        <taxon>Roridomyces</taxon>
    </lineage>
</organism>
<dbReference type="SMART" id="SM00028">
    <property type="entry name" value="TPR"/>
    <property type="match status" value="6"/>
</dbReference>